<name>A0A6A7BSD4_9PEZI</name>
<dbReference type="Proteomes" id="UP000799421">
    <property type="component" value="Unassembled WGS sequence"/>
</dbReference>
<dbReference type="AlphaFoldDB" id="A0A6A7BSD4"/>
<dbReference type="OrthoDB" id="3366546at2759"/>
<protein>
    <recommendedName>
        <fullName evidence="3">G-patch domain-containing protein</fullName>
    </recommendedName>
</protein>
<sequence>MDAAAYLTRHGWRGKGHSLDHSNRGLTKPLMISRKVDVLGVGINKHAAVSDQWWMRAFDESLKSFGTGKESMLSQVSKYGHNRGGLYGRFVKGEGLKGTI</sequence>
<reference evidence="1" key="1">
    <citation type="journal article" date="2020" name="Stud. Mycol.">
        <title>101 Dothideomycetes genomes: a test case for predicting lifestyles and emergence of pathogens.</title>
        <authorList>
            <person name="Haridas S."/>
            <person name="Albert R."/>
            <person name="Binder M."/>
            <person name="Bloem J."/>
            <person name="Labutti K."/>
            <person name="Salamov A."/>
            <person name="Andreopoulos B."/>
            <person name="Baker S."/>
            <person name="Barry K."/>
            <person name="Bills G."/>
            <person name="Bluhm B."/>
            <person name="Cannon C."/>
            <person name="Castanera R."/>
            <person name="Culley D."/>
            <person name="Daum C."/>
            <person name="Ezra D."/>
            <person name="Gonzalez J."/>
            <person name="Henrissat B."/>
            <person name="Kuo A."/>
            <person name="Liang C."/>
            <person name="Lipzen A."/>
            <person name="Lutzoni F."/>
            <person name="Magnuson J."/>
            <person name="Mondo S."/>
            <person name="Nolan M."/>
            <person name="Ohm R."/>
            <person name="Pangilinan J."/>
            <person name="Park H.-J."/>
            <person name="Ramirez L."/>
            <person name="Alfaro M."/>
            <person name="Sun H."/>
            <person name="Tritt A."/>
            <person name="Yoshinaga Y."/>
            <person name="Zwiers L.-H."/>
            <person name="Turgeon B."/>
            <person name="Goodwin S."/>
            <person name="Spatafora J."/>
            <person name="Crous P."/>
            <person name="Grigoriev I."/>
        </authorList>
    </citation>
    <scope>NUCLEOTIDE SEQUENCE</scope>
    <source>
        <strain evidence="1">CBS 480.64</strain>
    </source>
</reference>
<evidence type="ECO:0000313" key="1">
    <source>
        <dbReference type="EMBL" id="KAF2858073.1"/>
    </source>
</evidence>
<accession>A0A6A7BSD4</accession>
<organism evidence="1 2">
    <name type="scientific">Piedraia hortae CBS 480.64</name>
    <dbReference type="NCBI Taxonomy" id="1314780"/>
    <lineage>
        <taxon>Eukaryota</taxon>
        <taxon>Fungi</taxon>
        <taxon>Dikarya</taxon>
        <taxon>Ascomycota</taxon>
        <taxon>Pezizomycotina</taxon>
        <taxon>Dothideomycetes</taxon>
        <taxon>Dothideomycetidae</taxon>
        <taxon>Capnodiales</taxon>
        <taxon>Piedraiaceae</taxon>
        <taxon>Piedraia</taxon>
    </lineage>
</organism>
<evidence type="ECO:0000313" key="2">
    <source>
        <dbReference type="Proteomes" id="UP000799421"/>
    </source>
</evidence>
<proteinExistence type="predicted"/>
<evidence type="ECO:0008006" key="3">
    <source>
        <dbReference type="Google" id="ProtNLM"/>
    </source>
</evidence>
<keyword evidence="2" id="KW-1185">Reference proteome</keyword>
<feature type="non-terminal residue" evidence="1">
    <location>
        <position position="100"/>
    </location>
</feature>
<dbReference type="EMBL" id="MU006018">
    <property type="protein sequence ID" value="KAF2858073.1"/>
    <property type="molecule type" value="Genomic_DNA"/>
</dbReference>
<gene>
    <name evidence="1" type="ORF">K470DRAFT_193500</name>
</gene>